<name>U5DL52_9CHRO</name>
<feature type="signal peptide" evidence="1">
    <location>
        <begin position="1"/>
        <end position="25"/>
    </location>
</feature>
<feature type="chain" id="PRO_5004658975" description="Outer membrane lipoprotein carrier protein LolA" evidence="1">
    <location>
        <begin position="26"/>
        <end position="221"/>
    </location>
</feature>
<reference evidence="2 3" key="1">
    <citation type="submission" date="2013-05" db="EMBL/GenBank/DDBJ databases">
        <title>Draft genome sequence of Rubidibacter lacunae KORDI 51-2.</title>
        <authorList>
            <person name="Choi D.H."/>
            <person name="Noh J.H."/>
            <person name="Kwon K.-K."/>
            <person name="Lee J.-H."/>
            <person name="Ryu J.-Y."/>
        </authorList>
    </citation>
    <scope>NUCLEOTIDE SEQUENCE [LARGE SCALE GENOMIC DNA]</scope>
    <source>
        <strain evidence="2 3">KORDI 51-2</strain>
    </source>
</reference>
<proteinExistence type="predicted"/>
<accession>U5DL52</accession>
<dbReference type="AlphaFoldDB" id="U5DL52"/>
<sequence>MMTATLRSALLATVAAIAFPLPALAQTNSDFDEFAQKVARIGQNLEYYAAYQLQATDFSASIKHWFADAQMRIDSVALDDIEVQGPIRIYINNGTIVNCVAPDGEWLCLQLPSMQDVPDGAEFSNLGWEAIRTDVESYRGRVKKLENRTIAGAPTSCFRFDESDEAMVFEVCFTQGGIPLYLGSEGDGYFTSLTATEFQTSVEAGTFELPAVPQSLPNFPQ</sequence>
<evidence type="ECO:0000313" key="2">
    <source>
        <dbReference type="EMBL" id="ERN40455.1"/>
    </source>
</evidence>
<comment type="caution">
    <text evidence="2">The sequence shown here is derived from an EMBL/GenBank/DDBJ whole genome shotgun (WGS) entry which is preliminary data.</text>
</comment>
<gene>
    <name evidence="2" type="ORF">KR51_00029960</name>
</gene>
<protein>
    <recommendedName>
        <fullName evidence="4">Outer membrane lipoprotein carrier protein LolA</fullName>
    </recommendedName>
</protein>
<dbReference type="Proteomes" id="UP000016960">
    <property type="component" value="Unassembled WGS sequence"/>
</dbReference>
<keyword evidence="1" id="KW-0732">Signal</keyword>
<keyword evidence="3" id="KW-1185">Reference proteome</keyword>
<dbReference type="InParanoid" id="U5DL52"/>
<evidence type="ECO:0000256" key="1">
    <source>
        <dbReference type="SAM" id="SignalP"/>
    </source>
</evidence>
<dbReference type="EMBL" id="ASSJ01000076">
    <property type="protein sequence ID" value="ERN40455.1"/>
    <property type="molecule type" value="Genomic_DNA"/>
</dbReference>
<evidence type="ECO:0008006" key="4">
    <source>
        <dbReference type="Google" id="ProtNLM"/>
    </source>
</evidence>
<organism evidence="2 3">
    <name type="scientific">Rubidibacter lacunae KORDI 51-2</name>
    <dbReference type="NCBI Taxonomy" id="582515"/>
    <lineage>
        <taxon>Bacteria</taxon>
        <taxon>Bacillati</taxon>
        <taxon>Cyanobacteriota</taxon>
        <taxon>Cyanophyceae</taxon>
        <taxon>Oscillatoriophycideae</taxon>
        <taxon>Chroococcales</taxon>
        <taxon>Aphanothecaceae</taxon>
        <taxon>Rubidibacter</taxon>
    </lineage>
</organism>
<evidence type="ECO:0000313" key="3">
    <source>
        <dbReference type="Proteomes" id="UP000016960"/>
    </source>
</evidence>
<dbReference type="STRING" id="582515.KR51_00029960"/>